<sequence length="242" mass="26218">MREVTGKGENCGTLELNDLAKSITDLKKDAADLVNRLPIVAADADKVFNLWNSSVTALTNKLSCGSLLDDFAERYDITKHVETWDFQGCELVTGDVASPEQKSDIQNVDQRITQFPTNRVAAEKLTATLGSWAPAEVQGRWASLHSSLPTLQEKVHSSTKLMALLLLVPYLHKRIDHANTLKYVTGVLKLPVDQLPTNVRDKLGNKVEAKGAVSAPQPEGAPKDSLAAGPPAKKKLKLSTAA</sequence>
<protein>
    <submittedName>
        <fullName evidence="2">Uncharacterized protein</fullName>
    </submittedName>
</protein>
<proteinExistence type="predicted"/>
<name>A0ABN9VJW9_9DINO</name>
<comment type="caution">
    <text evidence="2">The sequence shown here is derived from an EMBL/GenBank/DDBJ whole genome shotgun (WGS) entry which is preliminary data.</text>
</comment>
<reference evidence="2" key="1">
    <citation type="submission" date="2023-10" db="EMBL/GenBank/DDBJ databases">
        <authorList>
            <person name="Chen Y."/>
            <person name="Shah S."/>
            <person name="Dougan E. K."/>
            <person name="Thang M."/>
            <person name="Chan C."/>
        </authorList>
    </citation>
    <scope>NUCLEOTIDE SEQUENCE [LARGE SCALE GENOMIC DNA]</scope>
</reference>
<gene>
    <name evidence="2" type="ORF">PCOR1329_LOCUS58704</name>
</gene>
<feature type="compositionally biased region" description="Basic residues" evidence="1">
    <location>
        <begin position="232"/>
        <end position="242"/>
    </location>
</feature>
<evidence type="ECO:0000313" key="2">
    <source>
        <dbReference type="EMBL" id="CAK0873501.1"/>
    </source>
</evidence>
<feature type="region of interest" description="Disordered" evidence="1">
    <location>
        <begin position="206"/>
        <end position="242"/>
    </location>
</feature>
<evidence type="ECO:0000256" key="1">
    <source>
        <dbReference type="SAM" id="MobiDB-lite"/>
    </source>
</evidence>
<evidence type="ECO:0000313" key="3">
    <source>
        <dbReference type="Proteomes" id="UP001189429"/>
    </source>
</evidence>
<dbReference type="Proteomes" id="UP001189429">
    <property type="component" value="Unassembled WGS sequence"/>
</dbReference>
<accession>A0ABN9VJW9</accession>
<organism evidence="2 3">
    <name type="scientific">Prorocentrum cordatum</name>
    <dbReference type="NCBI Taxonomy" id="2364126"/>
    <lineage>
        <taxon>Eukaryota</taxon>
        <taxon>Sar</taxon>
        <taxon>Alveolata</taxon>
        <taxon>Dinophyceae</taxon>
        <taxon>Prorocentrales</taxon>
        <taxon>Prorocentraceae</taxon>
        <taxon>Prorocentrum</taxon>
    </lineage>
</organism>
<dbReference type="EMBL" id="CAUYUJ010017286">
    <property type="protein sequence ID" value="CAK0873501.1"/>
    <property type="molecule type" value="Genomic_DNA"/>
</dbReference>
<keyword evidence="3" id="KW-1185">Reference proteome</keyword>